<evidence type="ECO:0000313" key="1">
    <source>
        <dbReference type="EMBL" id="RXH57600.1"/>
    </source>
</evidence>
<dbReference type="EMBL" id="RDSM01000001">
    <property type="protein sequence ID" value="RXH57600.1"/>
    <property type="molecule type" value="Genomic_DNA"/>
</dbReference>
<dbReference type="Proteomes" id="UP000289437">
    <property type="component" value="Unassembled WGS sequence"/>
</dbReference>
<dbReference type="AlphaFoldDB" id="A0A4Q0T4U0"/>
<comment type="caution">
    <text evidence="1">The sequence shown here is derived from an EMBL/GenBank/DDBJ whole genome shotgun (WGS) entry which is preliminary data.</text>
</comment>
<name>A0A4Q0T4U0_9BACT</name>
<reference evidence="1 2" key="1">
    <citation type="submission" date="2018-11" db="EMBL/GenBank/DDBJ databases">
        <authorList>
            <person name="Mardanov A.V."/>
            <person name="Ravin N.V."/>
            <person name="Dedysh S.N."/>
        </authorList>
    </citation>
    <scope>NUCLEOTIDE SEQUENCE [LARGE SCALE GENOMIC DNA]</scope>
    <source>
        <strain evidence="1 2">AF10</strain>
    </source>
</reference>
<reference evidence="2" key="2">
    <citation type="submission" date="2019-02" db="EMBL/GenBank/DDBJ databases">
        <title>Granulicella sibirica sp. nov., a psychrotolerant acidobacterium isolated from an organic soil layer in forested tundra, West Siberia.</title>
        <authorList>
            <person name="Oshkin I.Y."/>
            <person name="Kulichevskaya I.S."/>
            <person name="Rijpstra W.I.C."/>
            <person name="Sinninghe Damste J.S."/>
            <person name="Rakitin A.L."/>
            <person name="Ravin N.V."/>
            <person name="Dedysh S.N."/>
        </authorList>
    </citation>
    <scope>NUCLEOTIDE SEQUENCE [LARGE SCALE GENOMIC DNA]</scope>
    <source>
        <strain evidence="2">AF10</strain>
    </source>
</reference>
<gene>
    <name evidence="1" type="ORF">GRAN_0910</name>
</gene>
<protein>
    <submittedName>
        <fullName evidence="1">Uncharacterized protein</fullName>
    </submittedName>
</protein>
<evidence type="ECO:0000313" key="2">
    <source>
        <dbReference type="Proteomes" id="UP000289437"/>
    </source>
</evidence>
<accession>A0A4Q0T4U0</accession>
<proteinExistence type="predicted"/>
<organism evidence="1 2">
    <name type="scientific">Granulicella sibirica</name>
    <dbReference type="NCBI Taxonomy" id="2479048"/>
    <lineage>
        <taxon>Bacteria</taxon>
        <taxon>Pseudomonadati</taxon>
        <taxon>Acidobacteriota</taxon>
        <taxon>Terriglobia</taxon>
        <taxon>Terriglobales</taxon>
        <taxon>Acidobacteriaceae</taxon>
        <taxon>Granulicella</taxon>
    </lineage>
</organism>
<sequence>MTQPVGEPGRWSRVGIGGLLDRGHDRFVKAKQGYQSG</sequence>
<keyword evidence="2" id="KW-1185">Reference proteome</keyword>